<reference evidence="2" key="1">
    <citation type="submission" date="2015-07" db="EMBL/GenBank/DDBJ databases">
        <title>Transcriptome Assembly of Anthurium amnicola.</title>
        <authorList>
            <person name="Suzuki J."/>
        </authorList>
    </citation>
    <scope>NUCLEOTIDE SEQUENCE</scope>
</reference>
<feature type="domain" description="YABBY N-terminal" evidence="1">
    <location>
        <begin position="216"/>
        <end position="256"/>
    </location>
</feature>
<protein>
    <submittedName>
        <fullName evidence="2">Protein YABBY 6</fullName>
    </submittedName>
</protein>
<proteinExistence type="predicted"/>
<name>A0A1D1YF82_9ARAE</name>
<dbReference type="AlphaFoldDB" id="A0A1D1YF82"/>
<gene>
    <name evidence="2" type="primary">YAB6</name>
    <name evidence="2" type="ORF">g.45795</name>
</gene>
<feature type="non-terminal residue" evidence="2">
    <location>
        <position position="256"/>
    </location>
</feature>
<dbReference type="InterPro" id="IPR006780">
    <property type="entry name" value="YABBY"/>
</dbReference>
<dbReference type="EMBL" id="GDJX01014647">
    <property type="protein sequence ID" value="JAT53289.1"/>
    <property type="molecule type" value="Transcribed_RNA"/>
</dbReference>
<organism evidence="2">
    <name type="scientific">Anthurium amnicola</name>
    <dbReference type="NCBI Taxonomy" id="1678845"/>
    <lineage>
        <taxon>Eukaryota</taxon>
        <taxon>Viridiplantae</taxon>
        <taxon>Streptophyta</taxon>
        <taxon>Embryophyta</taxon>
        <taxon>Tracheophyta</taxon>
        <taxon>Spermatophyta</taxon>
        <taxon>Magnoliopsida</taxon>
        <taxon>Liliopsida</taxon>
        <taxon>Araceae</taxon>
        <taxon>Pothoideae</taxon>
        <taxon>Potheae</taxon>
        <taxon>Anthurium</taxon>
    </lineage>
</organism>
<dbReference type="Pfam" id="PF24868">
    <property type="entry name" value="YABBY_N"/>
    <property type="match status" value="1"/>
</dbReference>
<dbReference type="PANTHER" id="PTHR31675">
    <property type="entry name" value="PROTEIN YABBY 6-RELATED"/>
    <property type="match status" value="1"/>
</dbReference>
<feature type="non-terminal residue" evidence="2">
    <location>
        <position position="1"/>
    </location>
</feature>
<evidence type="ECO:0000259" key="1">
    <source>
        <dbReference type="Pfam" id="PF24868"/>
    </source>
</evidence>
<sequence length="256" mass="28569">DKLSSLFPTWSGFNFFIHPTSQTLHVHLPDVVVMAASPTLLRLSPPPDAALDHERHRHPRAYTLHGVDSCSTMAELRQHHSQLVRLGLCRDNDAAGRLLRFCALHPSGDLAYALRLFEDLPAPDPYIYNTLIRSHHHHHHQHLHHKRLPLLLHLLDIHALLLIQSAPSPSSTDLFLSHPSSSSRGPQLLFSCARSPAYAHRPVGISRSQMSTFEAASEHVCYVHCNFCNTILAVSVPCNNLLNVVTVRCGHCANLL</sequence>
<dbReference type="GO" id="GO:0010158">
    <property type="term" value="P:abaxial cell fate specification"/>
    <property type="evidence" value="ECO:0007669"/>
    <property type="project" value="TreeGrafter"/>
</dbReference>
<evidence type="ECO:0000313" key="2">
    <source>
        <dbReference type="EMBL" id="JAT53289.1"/>
    </source>
</evidence>
<accession>A0A1D1YF82</accession>
<dbReference type="PANTHER" id="PTHR31675:SF30">
    <property type="entry name" value="AXIAL REGULATOR YABBY 2-RELATED"/>
    <property type="match status" value="1"/>
</dbReference>
<dbReference type="InterPro" id="IPR056776">
    <property type="entry name" value="YABBY_N"/>
</dbReference>
<dbReference type="GO" id="GO:0005634">
    <property type="term" value="C:nucleus"/>
    <property type="evidence" value="ECO:0007669"/>
    <property type="project" value="TreeGrafter"/>
</dbReference>